<proteinExistence type="predicted"/>
<keyword evidence="2" id="KW-1185">Reference proteome</keyword>
<dbReference type="Gramene" id="PRQ30570">
    <property type="protein sequence ID" value="PRQ30570"/>
    <property type="gene ID" value="RchiOBHm_Chr5g0026111"/>
</dbReference>
<reference evidence="1 2" key="1">
    <citation type="journal article" date="2018" name="Nat. Genet.">
        <title>The Rosa genome provides new insights in the design of modern roses.</title>
        <authorList>
            <person name="Bendahmane M."/>
        </authorList>
    </citation>
    <scope>NUCLEOTIDE SEQUENCE [LARGE SCALE GENOMIC DNA]</scope>
    <source>
        <strain evidence="2">cv. Old Blush</strain>
    </source>
</reference>
<comment type="caution">
    <text evidence="1">The sequence shown here is derived from an EMBL/GenBank/DDBJ whole genome shotgun (WGS) entry which is preliminary data.</text>
</comment>
<protein>
    <submittedName>
        <fullName evidence="1">Uncharacterized protein</fullName>
    </submittedName>
</protein>
<organism evidence="1 2">
    <name type="scientific">Rosa chinensis</name>
    <name type="common">China rose</name>
    <dbReference type="NCBI Taxonomy" id="74649"/>
    <lineage>
        <taxon>Eukaryota</taxon>
        <taxon>Viridiplantae</taxon>
        <taxon>Streptophyta</taxon>
        <taxon>Embryophyta</taxon>
        <taxon>Tracheophyta</taxon>
        <taxon>Spermatophyta</taxon>
        <taxon>Magnoliopsida</taxon>
        <taxon>eudicotyledons</taxon>
        <taxon>Gunneridae</taxon>
        <taxon>Pentapetalae</taxon>
        <taxon>rosids</taxon>
        <taxon>fabids</taxon>
        <taxon>Rosales</taxon>
        <taxon>Rosaceae</taxon>
        <taxon>Rosoideae</taxon>
        <taxon>Rosoideae incertae sedis</taxon>
        <taxon>Rosa</taxon>
    </lineage>
</organism>
<evidence type="ECO:0000313" key="1">
    <source>
        <dbReference type="EMBL" id="PRQ30570.1"/>
    </source>
</evidence>
<sequence length="47" mass="5559">MVFRNATDNVRRVADEDLGLKRQSGVIQELWVDQIYGQYAYIPMHYV</sequence>
<dbReference type="AlphaFoldDB" id="A0A2P6Q8R4"/>
<evidence type="ECO:0000313" key="2">
    <source>
        <dbReference type="Proteomes" id="UP000238479"/>
    </source>
</evidence>
<accession>A0A2P6Q8R4</accession>
<dbReference type="Proteomes" id="UP000238479">
    <property type="component" value="Chromosome 5"/>
</dbReference>
<name>A0A2P6Q8R4_ROSCH</name>
<dbReference type="EMBL" id="PDCK01000043">
    <property type="protein sequence ID" value="PRQ30570.1"/>
    <property type="molecule type" value="Genomic_DNA"/>
</dbReference>
<gene>
    <name evidence="1" type="ORF">RchiOBHm_Chr5g0026111</name>
</gene>